<evidence type="ECO:0000256" key="4">
    <source>
        <dbReference type="ARBA" id="ARBA00023004"/>
    </source>
</evidence>
<reference evidence="8" key="2">
    <citation type="journal article" date="2014" name="ISME J.">
        <title>Microbial stratification in low pH oxic and suboxic macroscopic growths along an acid mine drainage.</title>
        <authorList>
            <person name="Mendez-Garcia C."/>
            <person name="Mesa V."/>
            <person name="Sprenger R.R."/>
            <person name="Richter M."/>
            <person name="Diez M.S."/>
            <person name="Solano J."/>
            <person name="Bargiela R."/>
            <person name="Golyshina O.V."/>
            <person name="Manteca A."/>
            <person name="Ramos J.L."/>
            <person name="Gallego J.R."/>
            <person name="Llorente I."/>
            <person name="Martins Dos Santos V.A."/>
            <person name="Jensen O.N."/>
            <person name="Pelaez A.I."/>
            <person name="Sanchez J."/>
            <person name="Ferrer M."/>
        </authorList>
    </citation>
    <scope>NUCLEOTIDE SEQUENCE</scope>
</reference>
<dbReference type="InterPro" id="IPR005840">
    <property type="entry name" value="Ribosomal_uS12_MeSTrfase_RimO"/>
</dbReference>
<dbReference type="InterPro" id="IPR012340">
    <property type="entry name" value="NA-bd_OB-fold"/>
</dbReference>
<dbReference type="GO" id="GO:0005829">
    <property type="term" value="C:cytosol"/>
    <property type="evidence" value="ECO:0007669"/>
    <property type="project" value="TreeGrafter"/>
</dbReference>
<dbReference type="GO" id="GO:0005840">
    <property type="term" value="C:ribosome"/>
    <property type="evidence" value="ECO:0007669"/>
    <property type="project" value="UniProtKB-KW"/>
</dbReference>
<sequence>PGNIDRTLERIRAWRRAVPEITLRSTFIVGFPGETDSEFEALLDFLREAQLDRVGAFAYSPVDGARANDLPEPVPEELKEDRLEQFMAVQAEISAARLQRKIDQRITVLVDAVDAQDASARSSADAPEIDGVVRIRDGAALKPGEFVEVIVEGADAHDLTARLAEPTAC</sequence>
<keyword evidence="1" id="KW-0004">4Fe-4S</keyword>
<dbReference type="Gene3D" id="2.40.50.140">
    <property type="entry name" value="Nucleic acid-binding proteins"/>
    <property type="match status" value="1"/>
</dbReference>
<dbReference type="GO" id="GO:0051539">
    <property type="term" value="F:4 iron, 4 sulfur cluster binding"/>
    <property type="evidence" value="ECO:0007669"/>
    <property type="project" value="UniProtKB-KW"/>
</dbReference>
<dbReference type="GO" id="GO:0046872">
    <property type="term" value="F:metal ion binding"/>
    <property type="evidence" value="ECO:0007669"/>
    <property type="project" value="UniProtKB-KW"/>
</dbReference>
<dbReference type="PANTHER" id="PTHR43837">
    <property type="entry name" value="RIBOSOMAL PROTEIN S12 METHYLTHIOTRANSFERASE RIMO"/>
    <property type="match status" value="1"/>
</dbReference>
<reference evidence="8" key="1">
    <citation type="submission" date="2013-08" db="EMBL/GenBank/DDBJ databases">
        <authorList>
            <person name="Mendez C."/>
            <person name="Richter M."/>
            <person name="Ferrer M."/>
            <person name="Sanchez J."/>
        </authorList>
    </citation>
    <scope>NUCLEOTIDE SEQUENCE</scope>
</reference>
<dbReference type="PROSITE" id="PS50926">
    <property type="entry name" value="TRAM"/>
    <property type="match status" value="1"/>
</dbReference>
<dbReference type="SUPFAM" id="SSF102114">
    <property type="entry name" value="Radical SAM enzymes"/>
    <property type="match status" value="1"/>
</dbReference>
<accession>T1CAM5</accession>
<dbReference type="PANTHER" id="PTHR43837:SF1">
    <property type="entry name" value="RIBOSOMAL PROTEIN US12 METHYLTHIOTRANSFERASE RIMO"/>
    <property type="match status" value="1"/>
</dbReference>
<dbReference type="GO" id="GO:0035599">
    <property type="term" value="F:aspartic acid methylthiotransferase activity"/>
    <property type="evidence" value="ECO:0007669"/>
    <property type="project" value="TreeGrafter"/>
</dbReference>
<evidence type="ECO:0000259" key="6">
    <source>
        <dbReference type="PROSITE" id="PS50926"/>
    </source>
</evidence>
<dbReference type="PROSITE" id="PS51918">
    <property type="entry name" value="RADICAL_SAM"/>
    <property type="match status" value="1"/>
</dbReference>
<gene>
    <name evidence="8" type="ORF">B1A_09454</name>
</gene>
<feature type="domain" description="TRAM" evidence="6">
    <location>
        <begin position="99"/>
        <end position="165"/>
    </location>
</feature>
<evidence type="ECO:0000256" key="2">
    <source>
        <dbReference type="ARBA" id="ARBA00022691"/>
    </source>
</evidence>
<protein>
    <submittedName>
        <fullName evidence="8">Ribosomal protein S12 methylthiotransferase</fullName>
    </submittedName>
</protein>
<feature type="domain" description="Radical SAM core" evidence="7">
    <location>
        <begin position="1"/>
        <end position="96"/>
    </location>
</feature>
<evidence type="ECO:0000256" key="1">
    <source>
        <dbReference type="ARBA" id="ARBA00022485"/>
    </source>
</evidence>
<keyword evidence="2" id="KW-0949">S-adenosyl-L-methionine</keyword>
<keyword evidence="8" id="KW-0689">Ribosomal protein</keyword>
<evidence type="ECO:0000313" key="8">
    <source>
        <dbReference type="EMBL" id="EQD62659.1"/>
    </source>
</evidence>
<feature type="non-terminal residue" evidence="8">
    <location>
        <position position="1"/>
    </location>
</feature>
<dbReference type="Gene3D" id="3.80.30.20">
    <property type="entry name" value="tm_1862 like domain"/>
    <property type="match status" value="1"/>
</dbReference>
<dbReference type="Pfam" id="PF18693">
    <property type="entry name" value="TRAM_2"/>
    <property type="match status" value="1"/>
</dbReference>
<dbReference type="AlphaFoldDB" id="T1CAM5"/>
<organism evidence="8">
    <name type="scientific">mine drainage metagenome</name>
    <dbReference type="NCBI Taxonomy" id="410659"/>
    <lineage>
        <taxon>unclassified sequences</taxon>
        <taxon>metagenomes</taxon>
        <taxon>ecological metagenomes</taxon>
    </lineage>
</organism>
<evidence type="ECO:0000256" key="3">
    <source>
        <dbReference type="ARBA" id="ARBA00022723"/>
    </source>
</evidence>
<keyword evidence="5" id="KW-0411">Iron-sulfur</keyword>
<evidence type="ECO:0000259" key="7">
    <source>
        <dbReference type="PROSITE" id="PS51918"/>
    </source>
</evidence>
<dbReference type="InterPro" id="IPR023404">
    <property type="entry name" value="rSAM_horseshoe"/>
</dbReference>
<dbReference type="InterPro" id="IPR058240">
    <property type="entry name" value="rSAM_sf"/>
</dbReference>
<dbReference type="InterPro" id="IPR007197">
    <property type="entry name" value="rSAM"/>
</dbReference>
<keyword evidence="8" id="KW-0687">Ribonucleoprotein</keyword>
<comment type="caution">
    <text evidence="8">The sequence shown here is derived from an EMBL/GenBank/DDBJ whole genome shotgun (WGS) entry which is preliminary data.</text>
</comment>
<keyword evidence="8" id="KW-0808">Transferase</keyword>
<name>T1CAM5_9ZZZZ</name>
<evidence type="ECO:0000256" key="5">
    <source>
        <dbReference type="ARBA" id="ARBA00023014"/>
    </source>
</evidence>
<dbReference type="InterPro" id="IPR002792">
    <property type="entry name" value="TRAM_dom"/>
</dbReference>
<keyword evidence="4" id="KW-0408">Iron</keyword>
<proteinExistence type="predicted"/>
<keyword evidence="3" id="KW-0479">Metal-binding</keyword>
<dbReference type="EMBL" id="AUZX01006742">
    <property type="protein sequence ID" value="EQD62659.1"/>
    <property type="molecule type" value="Genomic_DNA"/>
</dbReference>